<proteinExistence type="predicted"/>
<keyword evidence="1" id="KW-0812">Transmembrane</keyword>
<sequence>MKRRSQPYHAVNAPGCQAPCPCRSSARVIGDLRCRPNLSTTLHLSLHLTTAPFVPCFCFSLALSFVKICCISLVFHRQGPRTSPGRINQCYPTY</sequence>
<organism evidence="2 3">
    <name type="scientific">Aspergillus bertholletiae</name>
    <dbReference type="NCBI Taxonomy" id="1226010"/>
    <lineage>
        <taxon>Eukaryota</taxon>
        <taxon>Fungi</taxon>
        <taxon>Dikarya</taxon>
        <taxon>Ascomycota</taxon>
        <taxon>Pezizomycotina</taxon>
        <taxon>Eurotiomycetes</taxon>
        <taxon>Eurotiomycetidae</taxon>
        <taxon>Eurotiales</taxon>
        <taxon>Aspergillaceae</taxon>
        <taxon>Aspergillus</taxon>
        <taxon>Aspergillus subgen. Circumdati</taxon>
    </lineage>
</organism>
<keyword evidence="1" id="KW-0472">Membrane</keyword>
<dbReference type="EMBL" id="ML736519">
    <property type="protein sequence ID" value="KAE8371019.1"/>
    <property type="molecule type" value="Genomic_DNA"/>
</dbReference>
<gene>
    <name evidence="2" type="ORF">BDV26DRAFT_154610</name>
</gene>
<evidence type="ECO:0000313" key="3">
    <source>
        <dbReference type="Proteomes" id="UP000326198"/>
    </source>
</evidence>
<keyword evidence="3" id="KW-1185">Reference proteome</keyword>
<evidence type="ECO:0000313" key="2">
    <source>
        <dbReference type="EMBL" id="KAE8371019.1"/>
    </source>
</evidence>
<keyword evidence="1" id="KW-1133">Transmembrane helix</keyword>
<dbReference type="Proteomes" id="UP000326198">
    <property type="component" value="Unassembled WGS sequence"/>
</dbReference>
<reference evidence="2 3" key="1">
    <citation type="submission" date="2019-04" db="EMBL/GenBank/DDBJ databases">
        <title>Friends and foes A comparative genomics studyof 23 Aspergillus species from section Flavi.</title>
        <authorList>
            <consortium name="DOE Joint Genome Institute"/>
            <person name="Kjaerbolling I."/>
            <person name="Vesth T."/>
            <person name="Frisvad J.C."/>
            <person name="Nybo J.L."/>
            <person name="Theobald S."/>
            <person name="Kildgaard S."/>
            <person name="Isbrandt T."/>
            <person name="Kuo A."/>
            <person name="Sato A."/>
            <person name="Lyhne E.K."/>
            <person name="Kogle M.E."/>
            <person name="Wiebenga A."/>
            <person name="Kun R.S."/>
            <person name="Lubbers R.J."/>
            <person name="Makela M.R."/>
            <person name="Barry K."/>
            <person name="Chovatia M."/>
            <person name="Clum A."/>
            <person name="Daum C."/>
            <person name="Haridas S."/>
            <person name="He G."/>
            <person name="LaButti K."/>
            <person name="Lipzen A."/>
            <person name="Mondo S."/>
            <person name="Riley R."/>
            <person name="Salamov A."/>
            <person name="Simmons B.A."/>
            <person name="Magnuson J.K."/>
            <person name="Henrissat B."/>
            <person name="Mortensen U.H."/>
            <person name="Larsen T.O."/>
            <person name="Devries R.P."/>
            <person name="Grigoriev I.V."/>
            <person name="Machida M."/>
            <person name="Baker S.E."/>
            <person name="Andersen M.R."/>
        </authorList>
    </citation>
    <scope>NUCLEOTIDE SEQUENCE [LARGE SCALE GENOMIC DNA]</scope>
    <source>
        <strain evidence="2 3">IBT 29228</strain>
    </source>
</reference>
<protein>
    <submittedName>
        <fullName evidence="2">Uncharacterized protein</fullName>
    </submittedName>
</protein>
<name>A0A5N7APT6_9EURO</name>
<accession>A0A5N7APT6</accession>
<dbReference type="AlphaFoldDB" id="A0A5N7APT6"/>
<evidence type="ECO:0000256" key="1">
    <source>
        <dbReference type="SAM" id="Phobius"/>
    </source>
</evidence>
<feature type="transmembrane region" description="Helical" evidence="1">
    <location>
        <begin position="52"/>
        <end position="75"/>
    </location>
</feature>